<comment type="caution">
    <text evidence="7">The sequence shown here is derived from an EMBL/GenBank/DDBJ whole genome shotgun (WGS) entry which is preliminary data.</text>
</comment>
<keyword evidence="2" id="KW-0547">Nucleotide-binding</keyword>
<evidence type="ECO:0000256" key="3">
    <source>
        <dbReference type="ARBA" id="ARBA00022777"/>
    </source>
</evidence>
<feature type="domain" description="HDOD" evidence="6">
    <location>
        <begin position="296"/>
        <end position="494"/>
    </location>
</feature>
<dbReference type="InterPro" id="IPR003018">
    <property type="entry name" value="GAF"/>
</dbReference>
<keyword evidence="8" id="KW-1185">Reference proteome</keyword>
<evidence type="ECO:0000313" key="7">
    <source>
        <dbReference type="EMBL" id="MBQ0935123.1"/>
    </source>
</evidence>
<dbReference type="EMBL" id="JAGQDG010000002">
    <property type="protein sequence ID" value="MBQ0935123.1"/>
    <property type="molecule type" value="Genomic_DNA"/>
</dbReference>
<evidence type="ECO:0000256" key="4">
    <source>
        <dbReference type="ARBA" id="ARBA00022840"/>
    </source>
</evidence>
<keyword evidence="3" id="KW-0418">Kinase</keyword>
<protein>
    <submittedName>
        <fullName evidence="7">HDOD domain-containing protein</fullName>
    </submittedName>
</protein>
<dbReference type="Gene3D" id="3.30.200.20">
    <property type="entry name" value="Phosphorylase Kinase, domain 1"/>
    <property type="match status" value="1"/>
</dbReference>
<dbReference type="InterPro" id="IPR011009">
    <property type="entry name" value="Kinase-like_dom_sf"/>
</dbReference>
<dbReference type="InterPro" id="IPR008271">
    <property type="entry name" value="Ser/Thr_kinase_AS"/>
</dbReference>
<organism evidence="7 8">
    <name type="scientific">Ideonella paludis</name>
    <dbReference type="NCBI Taxonomy" id="1233411"/>
    <lineage>
        <taxon>Bacteria</taxon>
        <taxon>Pseudomonadati</taxon>
        <taxon>Pseudomonadota</taxon>
        <taxon>Betaproteobacteria</taxon>
        <taxon>Burkholderiales</taxon>
        <taxon>Sphaerotilaceae</taxon>
        <taxon>Ideonella</taxon>
    </lineage>
</organism>
<sequence length="769" mass="83431">MPTQQVGRFRLLEPLGQGAQAVVWCAFDPNLQREVALKLFRSDLPASEVDAWLREARLMARLNHPGIVAVHDVGRDGAQPFVVLERVKGRSLTEHLRDHGALAPREAVALMLPVLEALAFAHRHGIVHRDLKLSNVLLGEDGRPRVMDFGIAGRMAQDHDGSIVGTPSTISPEAAQGLAPTPAMDVYSAGMVLGHLLCGQPLRQERDPWRAIQSAIHDDIQWPSAAHSAAGQAVDDGLRSLVLRAVARDPSVRFADAAALASALTRWMEPDPAPVQDAQHSTLHFLLRRMRLHGDFPALSDSVMRIQRIVGSDAGSLGALSDEIMKDVALTHKLLRLVNTVQFRRSNAAEVTSVARAAALVGFAAIRNMALSVMLLEHMQDKAQAERMRSLFLRALLTAALCDELTPIGPEREESFLAGLLSHLGRLLVQYYLPEEARQIDARVQASGQPASAASDHAARSVLGLSLHELAHGVAEAWQLPPSLLEAMSLPQGDVPKRALQTTPERLRWRTRLAHDMVDTLLSQEPEAAASEIARLAHTYARALGLSADQIQAAVQVARAQLVSLAASLHLPLGQGPLDRRLSGLASPKRPAPHDPELAQQQLEHSIEQVTDALAADSFRLNDVLLMVLQGLQQALDARTVVLALRDPATGSLLGRLAVGEDVDTLRAQCRVELRSGLAADLLAAVCIKGKDTLISDAQASTLAPRLPAWLREHTPRSFLLLPLMRQGVPFALIYVAYDGEEALTLSDRELGLVRTLRNQALMAFKTAA</sequence>
<proteinExistence type="predicted"/>
<dbReference type="SMART" id="SM00220">
    <property type="entry name" value="S_TKc"/>
    <property type="match status" value="1"/>
</dbReference>
<dbReference type="SUPFAM" id="SSF55781">
    <property type="entry name" value="GAF domain-like"/>
    <property type="match status" value="1"/>
</dbReference>
<evidence type="ECO:0000259" key="5">
    <source>
        <dbReference type="PROSITE" id="PS50011"/>
    </source>
</evidence>
<evidence type="ECO:0000313" key="8">
    <source>
        <dbReference type="Proteomes" id="UP000672097"/>
    </source>
</evidence>
<keyword evidence="1" id="KW-0808">Transferase</keyword>
<evidence type="ECO:0000256" key="1">
    <source>
        <dbReference type="ARBA" id="ARBA00022679"/>
    </source>
</evidence>
<reference evidence="7 8" key="1">
    <citation type="submission" date="2021-04" db="EMBL/GenBank/DDBJ databases">
        <title>The genome sequence of type strain Ideonella paludis KCTC 32238.</title>
        <authorList>
            <person name="Liu Y."/>
        </authorList>
    </citation>
    <scope>NUCLEOTIDE SEQUENCE [LARGE SCALE GENOMIC DNA]</scope>
    <source>
        <strain evidence="7 8">KCTC 32238</strain>
    </source>
</reference>
<dbReference type="CDD" id="cd14014">
    <property type="entry name" value="STKc_PknB_like"/>
    <property type="match status" value="1"/>
</dbReference>
<dbReference type="Proteomes" id="UP000672097">
    <property type="component" value="Unassembled WGS sequence"/>
</dbReference>
<dbReference type="Gene3D" id="1.10.3210.10">
    <property type="entry name" value="Hypothetical protein af1432"/>
    <property type="match status" value="1"/>
</dbReference>
<dbReference type="PROSITE" id="PS50011">
    <property type="entry name" value="PROTEIN_KINASE_DOM"/>
    <property type="match status" value="1"/>
</dbReference>
<dbReference type="Gene3D" id="1.10.510.10">
    <property type="entry name" value="Transferase(Phosphotransferase) domain 1"/>
    <property type="match status" value="1"/>
</dbReference>
<dbReference type="Pfam" id="PF13185">
    <property type="entry name" value="GAF_2"/>
    <property type="match status" value="1"/>
</dbReference>
<dbReference type="PANTHER" id="PTHR43289">
    <property type="entry name" value="MITOGEN-ACTIVATED PROTEIN KINASE KINASE KINASE 20-RELATED"/>
    <property type="match status" value="1"/>
</dbReference>
<evidence type="ECO:0000259" key="6">
    <source>
        <dbReference type="PROSITE" id="PS51833"/>
    </source>
</evidence>
<gene>
    <name evidence="7" type="ORF">KAK11_07285</name>
</gene>
<dbReference type="RefSeq" id="WP_210807707.1">
    <property type="nucleotide sequence ID" value="NZ_JAGQDG010000002.1"/>
</dbReference>
<dbReference type="InterPro" id="IPR013976">
    <property type="entry name" value="HDOD"/>
</dbReference>
<keyword evidence="4" id="KW-0067">ATP-binding</keyword>
<dbReference type="SUPFAM" id="SSF109604">
    <property type="entry name" value="HD-domain/PDEase-like"/>
    <property type="match status" value="1"/>
</dbReference>
<dbReference type="PANTHER" id="PTHR43289:SF6">
    <property type="entry name" value="SERINE_THREONINE-PROTEIN KINASE NEKL-3"/>
    <property type="match status" value="1"/>
</dbReference>
<evidence type="ECO:0000256" key="2">
    <source>
        <dbReference type="ARBA" id="ARBA00022741"/>
    </source>
</evidence>
<dbReference type="Gene3D" id="3.30.450.40">
    <property type="match status" value="1"/>
</dbReference>
<dbReference type="SUPFAM" id="SSF56112">
    <property type="entry name" value="Protein kinase-like (PK-like)"/>
    <property type="match status" value="1"/>
</dbReference>
<accession>A0ABS5DVE4</accession>
<dbReference type="InterPro" id="IPR000719">
    <property type="entry name" value="Prot_kinase_dom"/>
</dbReference>
<feature type="domain" description="Protein kinase" evidence="5">
    <location>
        <begin position="9"/>
        <end position="268"/>
    </location>
</feature>
<dbReference type="PROSITE" id="PS51833">
    <property type="entry name" value="HDOD"/>
    <property type="match status" value="1"/>
</dbReference>
<dbReference type="InterPro" id="IPR029016">
    <property type="entry name" value="GAF-like_dom_sf"/>
</dbReference>
<dbReference type="PROSITE" id="PS00108">
    <property type="entry name" value="PROTEIN_KINASE_ST"/>
    <property type="match status" value="1"/>
</dbReference>
<name>A0ABS5DVE4_9BURK</name>
<dbReference type="Pfam" id="PF08668">
    <property type="entry name" value="HDOD"/>
    <property type="match status" value="1"/>
</dbReference>
<dbReference type="Pfam" id="PF00069">
    <property type="entry name" value="Pkinase"/>
    <property type="match status" value="1"/>
</dbReference>